<feature type="signal peptide" evidence="2">
    <location>
        <begin position="1"/>
        <end position="31"/>
    </location>
</feature>
<protein>
    <submittedName>
        <fullName evidence="5">YD repeat-containing protein</fullName>
    </submittedName>
</protein>
<dbReference type="NCBIfam" id="TIGR01643">
    <property type="entry name" value="YD_repeat_2x"/>
    <property type="match status" value="2"/>
</dbReference>
<dbReference type="Pfam" id="PF25023">
    <property type="entry name" value="TEN_YD-shell"/>
    <property type="match status" value="2"/>
</dbReference>
<gene>
    <name evidence="5" type="ORF">J2793_006134</name>
</gene>
<reference evidence="5" key="1">
    <citation type="submission" date="2023-07" db="EMBL/GenBank/DDBJ databases">
        <title>Sorghum-associated microbial communities from plants grown in Nebraska, USA.</title>
        <authorList>
            <person name="Schachtman D."/>
        </authorList>
    </citation>
    <scope>NUCLEOTIDE SEQUENCE</scope>
    <source>
        <strain evidence="5">DS1061</strain>
    </source>
</reference>
<dbReference type="Pfam" id="PF20148">
    <property type="entry name" value="DUF6531"/>
    <property type="match status" value="1"/>
</dbReference>
<comment type="caution">
    <text evidence="5">The sequence shown here is derived from an EMBL/GenBank/DDBJ whole genome shotgun (WGS) entry which is preliminary data.</text>
</comment>
<dbReference type="RefSeq" id="WP_392395477.1">
    <property type="nucleotide sequence ID" value="NZ_JAURTK010000011.1"/>
</dbReference>
<keyword evidence="1" id="KW-0677">Repeat</keyword>
<dbReference type="InterPro" id="IPR045351">
    <property type="entry name" value="DUF6531"/>
</dbReference>
<dbReference type="PANTHER" id="PTHR32305">
    <property type="match status" value="1"/>
</dbReference>
<sequence length="788" mass="85204">MKRRRRLGVATVFARRLFPAFTLFLSINANAADCSSLYAQSGATPGSPTCKLDVTSNSPTGMGNYACINDLVQIEQWCNTPADPPADGTCSVADPVFPANGIVTLSETDFASGDASPLVFARSYLSKPFDKAQTAMGGYWVSNWQRRLDLTAVNASAPKITAYQSSGQPLIFRPSGGAWTVPGTSGVSLTKSSDGYYYLKDERLGTTETYFFDTGRLHSETTRMGFYREVIYDGQRIDAIAQWPVDRVGQTPSRLTLSLTYDSSGRVVSVVPPSGNATHYAYDTKGNLTSVTAPIGYVRQYLYEDARFPNALSGIKDESGSRIATWSYDSKGRAISVTHPDTTRNVSLAYGSGTTTVGNSTGNTIYSFIVGDASRPASIATPGGTVSRTWDTSGNLKQKTTPDGNTQYTWDAVNRPTKATAIVDDIKTVTTVEYSDGNSLRPHLVATPGKLRAFVYDTAGNVTGYAEWQTTDQTGEQGLHAVAAGDQMTVGARYDAAGRMLSATVVRNGATTEDWTYTYDVRGNIATTIDAVSGWAMRTLSRNSENRATQIAGNSGQASVAYDERGRVKNFQYNEPASTINGGRARVLTVDYQYAASGTVSSRSAKVSTNGGWWQPISDTELGAWLANWELGNDPVAPPANLSGVKSDDQAFVPDMCVECYVSWKAKLTGRLYPNEVSEALPKWGETTELMLAAQSQLPVIYLIPELAASSKRSMIYTDSVSSAKSLDNGFVKCGGSGDNEWREADCHAKYERDVFKCNTFAKYMGGLPGLALCKKQAFDDYQECRGH</sequence>
<dbReference type="InterPro" id="IPR006530">
    <property type="entry name" value="YD"/>
</dbReference>
<proteinExistence type="predicted"/>
<dbReference type="Proteomes" id="UP001229486">
    <property type="component" value="Unassembled WGS sequence"/>
</dbReference>
<name>A0AB73IL73_9BURK</name>
<evidence type="ECO:0000256" key="2">
    <source>
        <dbReference type="SAM" id="SignalP"/>
    </source>
</evidence>
<dbReference type="InterPro" id="IPR050708">
    <property type="entry name" value="T6SS_VgrG/RHS"/>
</dbReference>
<feature type="chain" id="PRO_5044507141" evidence="2">
    <location>
        <begin position="32"/>
        <end position="788"/>
    </location>
</feature>
<evidence type="ECO:0000313" key="5">
    <source>
        <dbReference type="EMBL" id="MDP9650660.1"/>
    </source>
</evidence>
<organism evidence="5 6">
    <name type="scientific">Paraburkholderia caledonica</name>
    <dbReference type="NCBI Taxonomy" id="134536"/>
    <lineage>
        <taxon>Bacteria</taxon>
        <taxon>Pseudomonadati</taxon>
        <taxon>Pseudomonadota</taxon>
        <taxon>Betaproteobacteria</taxon>
        <taxon>Burkholderiales</taxon>
        <taxon>Burkholderiaceae</taxon>
        <taxon>Paraburkholderia</taxon>
    </lineage>
</organism>
<dbReference type="InterPro" id="IPR056823">
    <property type="entry name" value="TEN-like_YD-shell"/>
</dbReference>
<feature type="domain" description="DUF6531" evidence="3">
    <location>
        <begin position="94"/>
        <end position="169"/>
    </location>
</feature>
<dbReference type="AlphaFoldDB" id="A0AB73IL73"/>
<evidence type="ECO:0000313" key="6">
    <source>
        <dbReference type="Proteomes" id="UP001229486"/>
    </source>
</evidence>
<keyword evidence="2" id="KW-0732">Signal</keyword>
<feature type="domain" description="Teneurin-like YD-shell" evidence="4">
    <location>
        <begin position="254"/>
        <end position="435"/>
    </location>
</feature>
<dbReference type="EMBL" id="JAURTK010000011">
    <property type="protein sequence ID" value="MDP9650660.1"/>
    <property type="molecule type" value="Genomic_DNA"/>
</dbReference>
<evidence type="ECO:0000259" key="4">
    <source>
        <dbReference type="Pfam" id="PF25023"/>
    </source>
</evidence>
<evidence type="ECO:0000259" key="3">
    <source>
        <dbReference type="Pfam" id="PF20148"/>
    </source>
</evidence>
<evidence type="ECO:0000256" key="1">
    <source>
        <dbReference type="ARBA" id="ARBA00022737"/>
    </source>
</evidence>
<feature type="domain" description="Teneurin-like YD-shell" evidence="4">
    <location>
        <begin position="485"/>
        <end position="604"/>
    </location>
</feature>
<accession>A0AB73IL73</accession>
<dbReference type="PANTHER" id="PTHR32305:SF15">
    <property type="entry name" value="PROTEIN RHSA-RELATED"/>
    <property type="match status" value="1"/>
</dbReference>
<dbReference type="Gene3D" id="2.180.10.10">
    <property type="entry name" value="RHS repeat-associated core"/>
    <property type="match status" value="1"/>
</dbReference>